<dbReference type="AlphaFoldDB" id="A0AAE0L2G4"/>
<name>A0AAE0L2G4_9CHLO</name>
<reference evidence="2 3" key="1">
    <citation type="journal article" date="2015" name="Genome Biol. Evol.">
        <title>Comparative Genomics of a Bacterivorous Green Alga Reveals Evolutionary Causalities and Consequences of Phago-Mixotrophic Mode of Nutrition.</title>
        <authorList>
            <person name="Burns J.A."/>
            <person name="Paasch A."/>
            <person name="Narechania A."/>
            <person name="Kim E."/>
        </authorList>
    </citation>
    <scope>NUCLEOTIDE SEQUENCE [LARGE SCALE GENOMIC DNA]</scope>
    <source>
        <strain evidence="2 3">PLY_AMNH</strain>
    </source>
</reference>
<gene>
    <name evidence="2" type="ORF">CYMTET_21967</name>
</gene>
<dbReference type="EMBL" id="LGRX02010842">
    <property type="protein sequence ID" value="KAK3269598.1"/>
    <property type="molecule type" value="Genomic_DNA"/>
</dbReference>
<evidence type="ECO:0000256" key="1">
    <source>
        <dbReference type="SAM" id="MobiDB-lite"/>
    </source>
</evidence>
<feature type="region of interest" description="Disordered" evidence="1">
    <location>
        <begin position="61"/>
        <end position="88"/>
    </location>
</feature>
<protein>
    <submittedName>
        <fullName evidence="2">Uncharacterized protein</fullName>
    </submittedName>
</protein>
<organism evidence="2 3">
    <name type="scientific">Cymbomonas tetramitiformis</name>
    <dbReference type="NCBI Taxonomy" id="36881"/>
    <lineage>
        <taxon>Eukaryota</taxon>
        <taxon>Viridiplantae</taxon>
        <taxon>Chlorophyta</taxon>
        <taxon>Pyramimonadophyceae</taxon>
        <taxon>Pyramimonadales</taxon>
        <taxon>Pyramimonadaceae</taxon>
        <taxon>Cymbomonas</taxon>
    </lineage>
</organism>
<sequence>MSMQRRRSSIKSPTRGQLGERLLGKAEEVEEMSSAEPRKAAMWAVLPERWAQLLDNNALKQAQAEKMKEEKEQAEEADAIREQMHRMPRTSHLLKNFYRDNLMSAAVEEKDNMDDLTEESIRQEQEDRVLTQKQRVSSMHSDLEYMQRVLHQTCGDAIVETEPEAEEEPEEEVMQYVQAKPRGSFAVN</sequence>
<proteinExistence type="predicted"/>
<evidence type="ECO:0000313" key="2">
    <source>
        <dbReference type="EMBL" id="KAK3269598.1"/>
    </source>
</evidence>
<keyword evidence="3" id="KW-1185">Reference proteome</keyword>
<comment type="caution">
    <text evidence="2">The sequence shown here is derived from an EMBL/GenBank/DDBJ whole genome shotgun (WGS) entry which is preliminary data.</text>
</comment>
<accession>A0AAE0L2G4</accession>
<feature type="region of interest" description="Disordered" evidence="1">
    <location>
        <begin position="1"/>
        <end position="37"/>
    </location>
</feature>
<dbReference type="Proteomes" id="UP001190700">
    <property type="component" value="Unassembled WGS sequence"/>
</dbReference>
<evidence type="ECO:0000313" key="3">
    <source>
        <dbReference type="Proteomes" id="UP001190700"/>
    </source>
</evidence>